<dbReference type="AlphaFoldDB" id="A0A521AWT7"/>
<proteinExistence type="predicted"/>
<keyword evidence="1" id="KW-0902">Two-component regulatory system</keyword>
<evidence type="ECO:0000313" key="4">
    <source>
        <dbReference type="Proteomes" id="UP000316030"/>
    </source>
</evidence>
<dbReference type="Proteomes" id="UP000316030">
    <property type="component" value="Unassembled WGS sequence"/>
</dbReference>
<dbReference type="InterPro" id="IPR008207">
    <property type="entry name" value="Sig_transdc_His_kin_Hpt_dom"/>
</dbReference>
<dbReference type="EMBL" id="FXTO01000001">
    <property type="protein sequence ID" value="SMO39297.1"/>
    <property type="molecule type" value="Genomic_DNA"/>
</dbReference>
<organism evidence="3 4">
    <name type="scientific">Thalassovita litoralis</name>
    <dbReference type="NCBI Taxonomy" id="1010611"/>
    <lineage>
        <taxon>Bacteria</taxon>
        <taxon>Pseudomonadati</taxon>
        <taxon>Pseudomonadota</taxon>
        <taxon>Alphaproteobacteria</taxon>
        <taxon>Rhodobacterales</taxon>
        <taxon>Roseobacteraceae</taxon>
        <taxon>Thalassovita</taxon>
    </lineage>
</organism>
<feature type="domain" description="HPt" evidence="2">
    <location>
        <begin position="21"/>
        <end position="85"/>
    </location>
</feature>
<dbReference type="InterPro" id="IPR036641">
    <property type="entry name" value="HPT_dom_sf"/>
</dbReference>
<dbReference type="GO" id="GO:0000160">
    <property type="term" value="P:phosphorelay signal transduction system"/>
    <property type="evidence" value="ECO:0007669"/>
    <property type="project" value="UniProtKB-KW"/>
</dbReference>
<dbReference type="GO" id="GO:0004672">
    <property type="term" value="F:protein kinase activity"/>
    <property type="evidence" value="ECO:0007669"/>
    <property type="project" value="UniProtKB-ARBA"/>
</dbReference>
<gene>
    <name evidence="3" type="ORF">SAMN06265173_101415</name>
</gene>
<keyword evidence="4" id="KW-1185">Reference proteome</keyword>
<dbReference type="SUPFAM" id="SSF47226">
    <property type="entry name" value="Histidine-containing phosphotransfer domain, HPT domain"/>
    <property type="match status" value="1"/>
</dbReference>
<accession>A0A521AWT7</accession>
<reference evidence="3 4" key="1">
    <citation type="submission" date="2017-05" db="EMBL/GenBank/DDBJ databases">
        <authorList>
            <person name="Varghese N."/>
            <person name="Submissions S."/>
        </authorList>
    </citation>
    <scope>NUCLEOTIDE SEQUENCE [LARGE SCALE GENOMIC DNA]</scope>
    <source>
        <strain evidence="3 4">DSM 29506</strain>
    </source>
</reference>
<dbReference type="Gene3D" id="1.20.120.160">
    <property type="entry name" value="HPT domain"/>
    <property type="match status" value="1"/>
</dbReference>
<sequence>MIDWDRIAELREQIGPDDFDEVVDLFLDEVAEGISKLRHSPEKQDLEAQLHFLKGSALNLGFADFSEKCHAGERQAANGHSDQIDLPAILSSFDASRHLFLEELPNRFVA</sequence>
<dbReference type="OrthoDB" id="7867809at2"/>
<evidence type="ECO:0000256" key="1">
    <source>
        <dbReference type="ARBA" id="ARBA00023012"/>
    </source>
</evidence>
<dbReference type="RefSeq" id="WP_142491707.1">
    <property type="nucleotide sequence ID" value="NZ_FXTO01000001.1"/>
</dbReference>
<name>A0A521AWT7_9RHOB</name>
<protein>
    <submittedName>
        <fullName evidence="3">HPt (Histidine-containing phosphotransfer) domain-containing protein</fullName>
    </submittedName>
</protein>
<evidence type="ECO:0000313" key="3">
    <source>
        <dbReference type="EMBL" id="SMO39297.1"/>
    </source>
</evidence>
<dbReference type="Pfam" id="PF01627">
    <property type="entry name" value="Hpt"/>
    <property type="match status" value="1"/>
</dbReference>
<evidence type="ECO:0000259" key="2">
    <source>
        <dbReference type="Pfam" id="PF01627"/>
    </source>
</evidence>